<dbReference type="EMBL" id="CABVPN010000020">
    <property type="protein sequence ID" value="VWB85298.1"/>
    <property type="molecule type" value="Genomic_DNA"/>
</dbReference>
<sequence length="190" mass="20010">MDCTRPPEQPGRHAELTDGQADIAVHRQRREADVGAIDVVEAIAVDLADLPAGPLDEAQDRALFARFGIPPAREGIVRTAADAEQAARDFDDRVVLERLSNRITHKSDVGGVAVGLSADGIGGRLTRMRCDVEIAAGFAPDVEALAAALVAFSRMALQLGERLVEAEINPLFVLDAGQGVRAADGVAVLA</sequence>
<dbReference type="InterPro" id="IPR013815">
    <property type="entry name" value="ATP_grasp_subdomain_1"/>
</dbReference>
<accession>A0A6P2MP49</accession>
<evidence type="ECO:0000313" key="2">
    <source>
        <dbReference type="Proteomes" id="UP000494125"/>
    </source>
</evidence>
<keyword evidence="2" id="KW-1185">Reference proteome</keyword>
<dbReference type="Pfam" id="PF13549">
    <property type="entry name" value="ATP-grasp_5"/>
    <property type="match status" value="1"/>
</dbReference>
<protein>
    <submittedName>
        <fullName evidence="1">Uncharacterized protein</fullName>
    </submittedName>
</protein>
<dbReference type="Gene3D" id="3.30.1490.20">
    <property type="entry name" value="ATP-grasp fold, A domain"/>
    <property type="match status" value="1"/>
</dbReference>
<gene>
    <name evidence="1" type="ORF">BDI24065_04093</name>
</gene>
<dbReference type="Gene3D" id="3.30.470.20">
    <property type="entry name" value="ATP-grasp fold, B domain"/>
    <property type="match status" value="2"/>
</dbReference>
<dbReference type="GO" id="GO:0005524">
    <property type="term" value="F:ATP binding"/>
    <property type="evidence" value="ECO:0007669"/>
    <property type="project" value="InterPro"/>
</dbReference>
<proteinExistence type="predicted"/>
<reference evidence="1 2" key="1">
    <citation type="submission" date="2019-09" db="EMBL/GenBank/DDBJ databases">
        <authorList>
            <person name="Depoorter E."/>
        </authorList>
    </citation>
    <scope>NUCLEOTIDE SEQUENCE [LARGE SCALE GENOMIC DNA]</scope>
    <source>
        <strain evidence="1">LMG 24065</strain>
    </source>
</reference>
<dbReference type="PANTHER" id="PTHR42793:SF1">
    <property type="entry name" value="PEPTIDYL-LYSINE N-ACETYLTRANSFERASE PATZ"/>
    <property type="match status" value="1"/>
</dbReference>
<dbReference type="PANTHER" id="PTHR42793">
    <property type="entry name" value="COA BINDING DOMAIN CONTAINING PROTEIN"/>
    <property type="match status" value="1"/>
</dbReference>
<dbReference type="SUPFAM" id="SSF56059">
    <property type="entry name" value="Glutathione synthetase ATP-binding domain-like"/>
    <property type="match status" value="1"/>
</dbReference>
<evidence type="ECO:0000313" key="1">
    <source>
        <dbReference type="EMBL" id="VWB85298.1"/>
    </source>
</evidence>
<dbReference type="Proteomes" id="UP000494125">
    <property type="component" value="Unassembled WGS sequence"/>
</dbReference>
<name>A0A6P2MP49_9BURK</name>
<organism evidence="1 2">
    <name type="scientific">Burkholderia diffusa</name>
    <dbReference type="NCBI Taxonomy" id="488732"/>
    <lineage>
        <taxon>Bacteria</taxon>
        <taxon>Pseudomonadati</taxon>
        <taxon>Pseudomonadota</taxon>
        <taxon>Betaproteobacteria</taxon>
        <taxon>Burkholderiales</taxon>
        <taxon>Burkholderiaceae</taxon>
        <taxon>Burkholderia</taxon>
        <taxon>Burkholderia cepacia complex</taxon>
    </lineage>
</organism>
<dbReference type="AlphaFoldDB" id="A0A6P2MP49"/>